<sequence length="679" mass="76976">MTTQWMKTFVLMLGIGVGLLFPTGCDTDDNDYPSYNVEVPNGAHSEAGKLKITALSETERAELEKQGHRFVGTPIRMTLGDQEHVFLQELATVSFDIPSDIAPEEYDNLIGVVFHKGQPTYMALDPVQLQEGKAVFKTAHFSEAGLMLESDRDMLNILLPRIAAGGYQKSMRDADLRKTAKERIAADMDKYGLSDNYLLGRVLGKIIEDNEFTSEIVELINSKDPAAHVTERATDLAAEKALEKLFATYQKKYKQNSAEAEKSELAEMLREHLTVDNAKDWATNLGKGASPSDLALQYAEGFAKSALKEFSKEMFPIIKVMQAEAKAIEVLKDFWVDNITEESFQAYKKLSPDGNGRISDDDWNQLAGTYMAAVIRQYRIDGRMTEAQIREMFEQRIKDRNALATEESKLRKQFDIWEKNLLFHRGNTRFTYDMDLSVRISILHNLTERFRKEFVVNGKIPRTNGSTLGTEEILADMVYHYLNFFPDTRKFYDWARKQGFYGDRLQRDLAELNKEGAWFFVKVEINQPKNTGQNNDDFYWSTFEASEGHHISKVGSKYTNSALPPIQSASFEATCTFPPKKILQKGQVVLLHSTIKTEDTSDYWWRTSANVNFNGTIWSTTENLKGGMLIGSHKGDVKSGVCDFKLVIPSGSKGKLGTINFDACGSRTSWVYEWRGFFE</sequence>
<organism evidence="1 2">
    <name type="scientific">Prevotella heparinolytica</name>
    <dbReference type="NCBI Taxonomy" id="28113"/>
    <lineage>
        <taxon>Bacteria</taxon>
        <taxon>Pseudomonadati</taxon>
        <taxon>Bacteroidota</taxon>
        <taxon>Bacteroidia</taxon>
        <taxon>Bacteroidales</taxon>
        <taxon>Bacteroidaceae</taxon>
        <taxon>Bacteroides</taxon>
    </lineage>
</organism>
<evidence type="ECO:0000313" key="2">
    <source>
        <dbReference type="Proteomes" id="UP000279562"/>
    </source>
</evidence>
<proteinExistence type="predicted"/>
<dbReference type="AlphaFoldDB" id="A0A3P2A3E4"/>
<keyword evidence="2" id="KW-1185">Reference proteome</keyword>
<comment type="caution">
    <text evidence="1">The sequence shown here is derived from an EMBL/GenBank/DDBJ whole genome shotgun (WGS) entry which is preliminary data.</text>
</comment>
<dbReference type="Proteomes" id="UP000279562">
    <property type="component" value="Unassembled WGS sequence"/>
</dbReference>
<name>A0A3P2A3E4_9BACE</name>
<protein>
    <submittedName>
        <fullName evidence="1">Uncharacterized protein</fullName>
    </submittedName>
</protein>
<dbReference type="RefSeq" id="WP_125239564.1">
    <property type="nucleotide sequence ID" value="NZ_RQYF01000050.1"/>
</dbReference>
<gene>
    <name evidence="1" type="ORF">EII33_09845</name>
</gene>
<reference evidence="1 2" key="1">
    <citation type="submission" date="2018-11" db="EMBL/GenBank/DDBJ databases">
        <title>Genomes From Bacteria Associated with the Canine Oral Cavity: a Test Case for Automated Genome-Based Taxonomic Assignment.</title>
        <authorList>
            <person name="Coil D.A."/>
            <person name="Jospin G."/>
            <person name="Darling A.E."/>
            <person name="Wallis C."/>
            <person name="Davis I.J."/>
            <person name="Harris S."/>
            <person name="Eisen J.A."/>
            <person name="Holcombe L.J."/>
            <person name="O'Flynn C."/>
        </authorList>
    </citation>
    <scope>NUCLEOTIDE SEQUENCE [LARGE SCALE GENOMIC DNA]</scope>
    <source>
        <strain evidence="1 2">OH1047_COT-310</strain>
    </source>
</reference>
<accession>A0A3P2A3E4</accession>
<evidence type="ECO:0000313" key="1">
    <source>
        <dbReference type="EMBL" id="RRD89505.1"/>
    </source>
</evidence>
<dbReference type="EMBL" id="RQYF01000050">
    <property type="protein sequence ID" value="RRD89505.1"/>
    <property type="molecule type" value="Genomic_DNA"/>
</dbReference>